<dbReference type="GO" id="GO:0005886">
    <property type="term" value="C:plasma membrane"/>
    <property type="evidence" value="ECO:0007669"/>
    <property type="project" value="TreeGrafter"/>
</dbReference>
<dbReference type="PANTHER" id="PTHR23502:SF2">
    <property type="entry name" value="TRANSPORTER, PUTATIVE (AFU_ORTHOLOGUE AFUA_2G08910)-RELATED"/>
    <property type="match status" value="1"/>
</dbReference>
<name>A0AA38XR59_9EURO</name>
<dbReference type="Gene3D" id="1.20.1250.20">
    <property type="entry name" value="MFS general substrate transporter like domains"/>
    <property type="match status" value="1"/>
</dbReference>
<organism evidence="7 8">
    <name type="scientific">Knufia peltigerae</name>
    <dbReference type="NCBI Taxonomy" id="1002370"/>
    <lineage>
        <taxon>Eukaryota</taxon>
        <taxon>Fungi</taxon>
        <taxon>Dikarya</taxon>
        <taxon>Ascomycota</taxon>
        <taxon>Pezizomycotina</taxon>
        <taxon>Eurotiomycetes</taxon>
        <taxon>Chaetothyriomycetidae</taxon>
        <taxon>Chaetothyriales</taxon>
        <taxon>Trichomeriaceae</taxon>
        <taxon>Knufia</taxon>
    </lineage>
</organism>
<evidence type="ECO:0000256" key="3">
    <source>
        <dbReference type="ARBA" id="ARBA00022989"/>
    </source>
</evidence>
<evidence type="ECO:0000313" key="7">
    <source>
        <dbReference type="EMBL" id="KAJ9617682.1"/>
    </source>
</evidence>
<feature type="transmembrane region" description="Helical" evidence="5">
    <location>
        <begin position="479"/>
        <end position="504"/>
    </location>
</feature>
<reference evidence="7" key="1">
    <citation type="submission" date="2022-10" db="EMBL/GenBank/DDBJ databases">
        <title>Culturing micro-colonial fungi from biological soil crusts in the Mojave desert and describing Neophaeococcomyces mojavensis, and introducing the new genera and species Taxawa tesnikishii.</title>
        <authorList>
            <person name="Kurbessoian T."/>
            <person name="Stajich J.E."/>
        </authorList>
    </citation>
    <scope>NUCLEOTIDE SEQUENCE</scope>
    <source>
        <strain evidence="7">TK_35</strain>
    </source>
</reference>
<dbReference type="InterPro" id="IPR011701">
    <property type="entry name" value="MFS"/>
</dbReference>
<keyword evidence="4 5" id="KW-0472">Membrane</keyword>
<dbReference type="InterPro" id="IPR036259">
    <property type="entry name" value="MFS_trans_sf"/>
</dbReference>
<feature type="transmembrane region" description="Helical" evidence="5">
    <location>
        <begin position="166"/>
        <end position="189"/>
    </location>
</feature>
<feature type="transmembrane region" description="Helical" evidence="5">
    <location>
        <begin position="419"/>
        <end position="444"/>
    </location>
</feature>
<keyword evidence="3 5" id="KW-1133">Transmembrane helix</keyword>
<evidence type="ECO:0000256" key="1">
    <source>
        <dbReference type="ARBA" id="ARBA00004141"/>
    </source>
</evidence>
<dbReference type="PANTHER" id="PTHR23502">
    <property type="entry name" value="MAJOR FACILITATOR SUPERFAMILY"/>
    <property type="match status" value="1"/>
</dbReference>
<keyword evidence="2 5" id="KW-0812">Transmembrane</keyword>
<evidence type="ECO:0000256" key="5">
    <source>
        <dbReference type="SAM" id="Phobius"/>
    </source>
</evidence>
<dbReference type="PROSITE" id="PS50850">
    <property type="entry name" value="MFS"/>
    <property type="match status" value="1"/>
</dbReference>
<protein>
    <recommendedName>
        <fullName evidence="6">Major facilitator superfamily (MFS) profile domain-containing protein</fullName>
    </recommendedName>
</protein>
<dbReference type="EMBL" id="JAPDRN010000156">
    <property type="protein sequence ID" value="KAJ9617682.1"/>
    <property type="molecule type" value="Genomic_DNA"/>
</dbReference>
<proteinExistence type="predicted"/>
<dbReference type="Proteomes" id="UP001172681">
    <property type="component" value="Unassembled WGS sequence"/>
</dbReference>
<dbReference type="GO" id="GO:0022857">
    <property type="term" value="F:transmembrane transporter activity"/>
    <property type="evidence" value="ECO:0007669"/>
    <property type="project" value="InterPro"/>
</dbReference>
<dbReference type="SUPFAM" id="SSF103473">
    <property type="entry name" value="MFS general substrate transporter"/>
    <property type="match status" value="1"/>
</dbReference>
<feature type="transmembrane region" description="Helical" evidence="5">
    <location>
        <begin position="201"/>
        <end position="218"/>
    </location>
</feature>
<feature type="transmembrane region" description="Helical" evidence="5">
    <location>
        <begin position="345"/>
        <end position="367"/>
    </location>
</feature>
<dbReference type="Pfam" id="PF07690">
    <property type="entry name" value="MFS_1"/>
    <property type="match status" value="1"/>
</dbReference>
<evidence type="ECO:0000256" key="2">
    <source>
        <dbReference type="ARBA" id="ARBA00022692"/>
    </source>
</evidence>
<evidence type="ECO:0000259" key="6">
    <source>
        <dbReference type="PROSITE" id="PS50850"/>
    </source>
</evidence>
<feature type="transmembrane region" description="Helical" evidence="5">
    <location>
        <begin position="224"/>
        <end position="244"/>
    </location>
</feature>
<feature type="transmembrane region" description="Helical" evidence="5">
    <location>
        <begin position="70"/>
        <end position="94"/>
    </location>
</feature>
<feature type="transmembrane region" description="Helical" evidence="5">
    <location>
        <begin position="308"/>
        <end position="333"/>
    </location>
</feature>
<dbReference type="InterPro" id="IPR020846">
    <property type="entry name" value="MFS_dom"/>
</dbReference>
<feature type="transmembrane region" description="Helical" evidence="5">
    <location>
        <begin position="388"/>
        <end position="407"/>
    </location>
</feature>
<feature type="transmembrane region" description="Helical" evidence="5">
    <location>
        <begin position="106"/>
        <end position="126"/>
    </location>
</feature>
<feature type="transmembrane region" description="Helical" evidence="5">
    <location>
        <begin position="138"/>
        <end position="160"/>
    </location>
</feature>
<evidence type="ECO:0000256" key="4">
    <source>
        <dbReference type="ARBA" id="ARBA00023136"/>
    </source>
</evidence>
<sequence length="519" mass="56637">MDSEKGYGDTIVGPSRRSQVEIQQQEDAVGSLDPAHVEYLIQRHGTVELEPLPSMDPLDPFNWPSWRKNLFLALFAFHGMMAGYVAAGLVPALPLMAKKYGVSLTASTYLASVSIAIYSVVPFLWLPLMDRIGRRPSLLLSAFGAAICNVGGVFCETYGTQMATRVLTALFIAPPTALGGIIVTELFFVHERGTKTGIWKLFFTIGAPAGPFILGFVTKFAGLRWVYGVMALTCFGLFLSYVLFCPETKYERNYYRRGCRRPASCGHVVPSQPSQLDFMKFCPVDLRKPWSWKTFLRPLTLFFSAPRIILPICAYAIVFAYANVAICLTVPQVAGEKFHLDSEGIGLQFIAIMVGLVLGELLGGFGSDRWMTWRISKRGGNRVIEDRLWLSYPGIVLVVVGLVLWGVKTQQAREGHWIVSPSIGAAIASFGCQVITTVLVTYAIDVDPIRSADTGLVINLVRQLWAFIGPFYFPRMFSSLGFGGAGGVMAAVVGVAASTLVALVQFNIVAGPAEAVTAV</sequence>
<comment type="caution">
    <text evidence="7">The sequence shown here is derived from an EMBL/GenBank/DDBJ whole genome shotgun (WGS) entry which is preliminary data.</text>
</comment>
<feature type="transmembrane region" description="Helical" evidence="5">
    <location>
        <begin position="456"/>
        <end position="473"/>
    </location>
</feature>
<keyword evidence="8" id="KW-1185">Reference proteome</keyword>
<dbReference type="AlphaFoldDB" id="A0AA38XR59"/>
<comment type="subcellular location">
    <subcellularLocation>
        <location evidence="1">Membrane</location>
        <topology evidence="1">Multi-pass membrane protein</topology>
    </subcellularLocation>
</comment>
<evidence type="ECO:0000313" key="8">
    <source>
        <dbReference type="Proteomes" id="UP001172681"/>
    </source>
</evidence>
<gene>
    <name evidence="7" type="ORF">H2204_013557</name>
</gene>
<feature type="domain" description="Major facilitator superfamily (MFS) profile" evidence="6">
    <location>
        <begin position="71"/>
        <end position="514"/>
    </location>
</feature>
<accession>A0AA38XR59</accession>